<accession>A0A5P0YJ17</accession>
<dbReference type="OrthoDB" id="6956709at2"/>
<evidence type="ECO:0000313" key="6">
    <source>
        <dbReference type="Proteomes" id="UP000525686"/>
    </source>
</evidence>
<evidence type="ECO:0000313" key="3">
    <source>
        <dbReference type="EMBL" id="MQS00374.1"/>
    </source>
</evidence>
<evidence type="ECO:0000313" key="5">
    <source>
        <dbReference type="Proteomes" id="UP000517765"/>
    </source>
</evidence>
<dbReference type="Proteomes" id="UP000517765">
    <property type="component" value="Unassembled WGS sequence"/>
</dbReference>
<comment type="caution">
    <text evidence="3">The sequence shown here is derived from an EMBL/GenBank/DDBJ whole genome shotgun (WGS) entry which is preliminary data.</text>
</comment>
<evidence type="ECO:0000313" key="4">
    <source>
        <dbReference type="Proteomes" id="UP000320857"/>
    </source>
</evidence>
<dbReference type="AlphaFoldDB" id="A0A5P0YJ17"/>
<reference evidence="1" key="3">
    <citation type="journal article" name="Syst. Appl. Microbiol.">
        <title>Streptomyces alkaliterrae sp. nov., isolated from an alkaline soil, and emended descriptions of Streptomyces alkaliphilus, Streptomyces calidiresistens and Streptomyces durbertensis.</title>
        <authorList>
            <person name="Swiecimska M."/>
            <person name="Golinska P."/>
            <person name="Nouioui I."/>
            <person name="Wypij M."/>
            <person name="Rai M."/>
            <person name="Sangal V."/>
            <person name="Goodfellow M."/>
        </authorList>
    </citation>
    <scope>NUCLEOTIDE SEQUENCE</scope>
    <source>
        <strain evidence="1">OF3</strain>
        <strain evidence="2">OF8</strain>
    </source>
</reference>
<protein>
    <recommendedName>
        <fullName evidence="7">Metalloprotease</fullName>
    </recommendedName>
</protein>
<evidence type="ECO:0000313" key="1">
    <source>
        <dbReference type="EMBL" id="MBB1252009.1"/>
    </source>
</evidence>
<dbReference type="EMBL" id="JABJWZ010000005">
    <property type="protein sequence ID" value="MBB1252009.1"/>
    <property type="molecule type" value="Genomic_DNA"/>
</dbReference>
<dbReference type="EMBL" id="VJYK02000002">
    <property type="protein sequence ID" value="MQS00374.1"/>
    <property type="molecule type" value="Genomic_DNA"/>
</dbReference>
<evidence type="ECO:0008006" key="7">
    <source>
        <dbReference type="Google" id="ProtNLM"/>
    </source>
</evidence>
<dbReference type="Proteomes" id="UP000320857">
    <property type="component" value="Unassembled WGS sequence"/>
</dbReference>
<sequence>MRISVIRTGGFGGAPKRATLETDDDKLIALVREAVDEGREVPPVGVPDGFNYEITVDGKAVYCADPRLTDAQSTVITRVLKEGREEA</sequence>
<keyword evidence="4" id="KW-1185">Reference proteome</keyword>
<gene>
    <name evidence="3" type="ORF">FNX44_000465</name>
    <name evidence="1" type="ORF">H3146_01325</name>
    <name evidence="2" type="ORF">H3147_01375</name>
</gene>
<name>A0A5P0YJ17_9ACTN</name>
<reference evidence="3 4" key="1">
    <citation type="submission" date="2019-10" db="EMBL/GenBank/DDBJ databases">
        <title>Streptomyces sp. nov., a novel actinobacterium isolated from alkaline environment.</title>
        <authorList>
            <person name="Golinska P."/>
        </authorList>
    </citation>
    <scope>NUCLEOTIDE SEQUENCE [LARGE SCALE GENOMIC DNA]</scope>
    <source>
        <strain evidence="3 4">OF1</strain>
    </source>
</reference>
<organism evidence="3 4">
    <name type="scientific">Streptomyces alkaliterrae</name>
    <dbReference type="NCBI Taxonomy" id="2213162"/>
    <lineage>
        <taxon>Bacteria</taxon>
        <taxon>Bacillati</taxon>
        <taxon>Actinomycetota</taxon>
        <taxon>Actinomycetes</taxon>
        <taxon>Kitasatosporales</taxon>
        <taxon>Streptomycetaceae</taxon>
        <taxon>Streptomyces</taxon>
    </lineage>
</organism>
<dbReference type="Proteomes" id="UP000525686">
    <property type="component" value="Unassembled WGS sequence"/>
</dbReference>
<dbReference type="EMBL" id="JABJXA010000004">
    <property type="protein sequence ID" value="MBB1257486.1"/>
    <property type="molecule type" value="Genomic_DNA"/>
</dbReference>
<evidence type="ECO:0000313" key="2">
    <source>
        <dbReference type="EMBL" id="MBB1257486.1"/>
    </source>
</evidence>
<proteinExistence type="predicted"/>
<dbReference type="RefSeq" id="WP_143645798.1">
    <property type="nucleotide sequence ID" value="NZ_JABJWZ010000005.1"/>
</dbReference>
<reference evidence="5 6" key="2">
    <citation type="submission" date="2020-05" db="EMBL/GenBank/DDBJ databases">
        <title>Classification of alakaliphilic streptomycetes isolated from an alkaline soil next to Lonar Crater, India and a proposal for the recognition of Streptomyces alkaliterrae sp. nov.</title>
        <authorList>
            <person name="Golinska P."/>
        </authorList>
    </citation>
    <scope>NUCLEOTIDE SEQUENCE [LARGE SCALE GENOMIC DNA]</scope>
    <source>
        <strain evidence="6">OF3</strain>
        <strain evidence="5">OF8</strain>
    </source>
</reference>